<keyword evidence="2" id="KW-0560">Oxidoreductase</keyword>
<organism evidence="5 6">
    <name type="scientific">Porites lobata</name>
    <dbReference type="NCBI Taxonomy" id="104759"/>
    <lineage>
        <taxon>Eukaryota</taxon>
        <taxon>Metazoa</taxon>
        <taxon>Cnidaria</taxon>
        <taxon>Anthozoa</taxon>
        <taxon>Hexacorallia</taxon>
        <taxon>Scleractinia</taxon>
        <taxon>Fungiina</taxon>
        <taxon>Poritidae</taxon>
        <taxon>Porites</taxon>
    </lineage>
</organism>
<dbReference type="InterPro" id="IPR036291">
    <property type="entry name" value="NAD(P)-bd_dom_sf"/>
</dbReference>
<protein>
    <recommendedName>
        <fullName evidence="4">Ketoreductase domain-containing protein</fullName>
    </recommendedName>
</protein>
<dbReference type="Proteomes" id="UP001159405">
    <property type="component" value="Unassembled WGS sequence"/>
</dbReference>
<dbReference type="InterPro" id="IPR020904">
    <property type="entry name" value="Sc_DH/Rdtase_CS"/>
</dbReference>
<evidence type="ECO:0000259" key="4">
    <source>
        <dbReference type="SMART" id="SM00822"/>
    </source>
</evidence>
<reference evidence="5 6" key="1">
    <citation type="submission" date="2022-05" db="EMBL/GenBank/DDBJ databases">
        <authorList>
            <consortium name="Genoscope - CEA"/>
            <person name="William W."/>
        </authorList>
    </citation>
    <scope>NUCLEOTIDE SEQUENCE [LARGE SCALE GENOMIC DNA]</scope>
</reference>
<evidence type="ECO:0000256" key="1">
    <source>
        <dbReference type="ARBA" id="ARBA00006484"/>
    </source>
</evidence>
<dbReference type="EMBL" id="CALNXK010000056">
    <property type="protein sequence ID" value="CAH3135783.1"/>
    <property type="molecule type" value="Genomic_DNA"/>
</dbReference>
<evidence type="ECO:0000256" key="3">
    <source>
        <dbReference type="RuleBase" id="RU000363"/>
    </source>
</evidence>
<proteinExistence type="inferred from homology"/>
<sequence>MSLVCLLYALVALQGFIVILHFTGKGYIISLIFELTFLSFRVLISFSQSAFRWVLPPRKSLHGELALVTGAASGIGRLISLRLAEKGCRLVIWDVNQEGLDAVAKEIKTAGGEVHSYKCNLRDKNEIHETATRVKEDVGEVSLLVNNAGIVSGKKFMDCTDEEISATFDVNSLAHFWTIREFLPNMLHRKHGHIVSLASIAGKTGLAGAVDYCSSKFAAVGLMEALRQELSSIGSTGIQLTTVCPSLITTGMFEGVKFRFPHLLGFGVLTPEYAASKVVDAIENNQTILIMPRGAYFSTALQHILPVDATDLLLKFLGADVAMNSFIGRQRNTPKM</sequence>
<dbReference type="PROSITE" id="PS00061">
    <property type="entry name" value="ADH_SHORT"/>
    <property type="match status" value="1"/>
</dbReference>
<dbReference type="InterPro" id="IPR002347">
    <property type="entry name" value="SDR_fam"/>
</dbReference>
<dbReference type="Gene3D" id="3.40.50.720">
    <property type="entry name" value="NAD(P)-binding Rossmann-like Domain"/>
    <property type="match status" value="1"/>
</dbReference>
<feature type="domain" description="Ketoreductase" evidence="4">
    <location>
        <begin position="64"/>
        <end position="244"/>
    </location>
</feature>
<comment type="similarity">
    <text evidence="1 3">Belongs to the short-chain dehydrogenases/reductases (SDR) family.</text>
</comment>
<dbReference type="PRINTS" id="PR00080">
    <property type="entry name" value="SDRFAMILY"/>
</dbReference>
<dbReference type="SMART" id="SM00822">
    <property type="entry name" value="PKS_KR"/>
    <property type="match status" value="1"/>
</dbReference>
<dbReference type="Pfam" id="PF00106">
    <property type="entry name" value="adh_short"/>
    <property type="match status" value="1"/>
</dbReference>
<dbReference type="PANTHER" id="PTHR24322:SF736">
    <property type="entry name" value="RETINOL DEHYDROGENASE 10"/>
    <property type="match status" value="1"/>
</dbReference>
<gene>
    <name evidence="5" type="ORF">PLOB_00038069</name>
</gene>
<evidence type="ECO:0000256" key="2">
    <source>
        <dbReference type="ARBA" id="ARBA00023002"/>
    </source>
</evidence>
<evidence type="ECO:0000313" key="5">
    <source>
        <dbReference type="EMBL" id="CAH3135783.1"/>
    </source>
</evidence>
<evidence type="ECO:0000313" key="6">
    <source>
        <dbReference type="Proteomes" id="UP001159405"/>
    </source>
</evidence>
<keyword evidence="6" id="KW-1185">Reference proteome</keyword>
<dbReference type="PANTHER" id="PTHR24322">
    <property type="entry name" value="PKSB"/>
    <property type="match status" value="1"/>
</dbReference>
<dbReference type="SUPFAM" id="SSF51735">
    <property type="entry name" value="NAD(P)-binding Rossmann-fold domains"/>
    <property type="match status" value="1"/>
</dbReference>
<name>A0ABN8P6Q2_9CNID</name>
<dbReference type="InterPro" id="IPR057326">
    <property type="entry name" value="KR_dom"/>
</dbReference>
<comment type="caution">
    <text evidence="5">The sequence shown here is derived from an EMBL/GenBank/DDBJ whole genome shotgun (WGS) entry which is preliminary data.</text>
</comment>
<dbReference type="CDD" id="cd05339">
    <property type="entry name" value="17beta-HSDXI-like_SDR_c"/>
    <property type="match status" value="1"/>
</dbReference>
<accession>A0ABN8P6Q2</accession>
<dbReference type="PRINTS" id="PR00081">
    <property type="entry name" value="GDHRDH"/>
</dbReference>